<reference evidence="1 2" key="1">
    <citation type="submission" date="2011-02" db="EMBL/GenBank/DDBJ databases">
        <authorList>
            <person name="Weinstock G."/>
            <person name="Sodergren E."/>
            <person name="Clifton S."/>
            <person name="Fulton L."/>
            <person name="Fulton B."/>
            <person name="Courtney L."/>
            <person name="Fronick C."/>
            <person name="Harrison M."/>
            <person name="Strong C."/>
            <person name="Farmer C."/>
            <person name="Delahaunty K."/>
            <person name="Markovic C."/>
            <person name="Hall O."/>
            <person name="Minx P."/>
            <person name="Tomlinson C."/>
            <person name="Mitreva M."/>
            <person name="Hou S."/>
            <person name="Chen J."/>
            <person name="Wollam A."/>
            <person name="Pepin K.H."/>
            <person name="Johnson M."/>
            <person name="Bhonagiri V."/>
            <person name="Zhang X."/>
            <person name="Suruliraj S."/>
            <person name="Warren W."/>
            <person name="Chinwalla A."/>
            <person name="Mardis E.R."/>
            <person name="Wilson R.K."/>
        </authorList>
    </citation>
    <scope>NUCLEOTIDE SEQUENCE [LARGE SCALE GENOMIC DNA]</scope>
    <source>
        <strain evidence="1 2">YIT 11859</strain>
    </source>
</reference>
<dbReference type="HOGENOM" id="CLU_1021857_0_0_4"/>
<sequence length="266" mass="31094">MNTTDKNLKIPGGFTLLPDGEAVVDPQAKRCGLNRFKYYSQRCATAFLFFSNRQYKDQTAEVAFAISKKTFAPQIAFFSFTSEEGIGLFLYDWLLDGGKNVYLRGDGKGDFEVLVEPYHGYFLFYYSLLFANFGKLKQIIYNEPFEDFYLINSNMNAKKSFGRKKSRLLTRKEVDLFDGTENEFLKRLLRVNEDVDFEIGDTFITPSTDDPYDLYEMNQDLRQALHIGTTKPRTYKEISSRVFFKKLKKTEGMRDFKVMFDYRKSK</sequence>
<dbReference type="eggNOG" id="ENOG5033PUC">
    <property type="taxonomic scope" value="Bacteria"/>
</dbReference>
<proteinExistence type="predicted"/>
<comment type="caution">
    <text evidence="1">The sequence shown here is derived from an EMBL/GenBank/DDBJ whole genome shotgun (WGS) entry which is preliminary data.</text>
</comment>
<evidence type="ECO:0000313" key="1">
    <source>
        <dbReference type="EMBL" id="EGG53459.1"/>
    </source>
</evidence>
<dbReference type="Proteomes" id="UP000005156">
    <property type="component" value="Unassembled WGS sequence"/>
</dbReference>
<dbReference type="RefSeq" id="WP_008864486.1">
    <property type="nucleotide sequence ID" value="NZ_GL883727.1"/>
</dbReference>
<organism evidence="1 2">
    <name type="scientific">Parasutterella excrementihominis YIT 11859</name>
    <dbReference type="NCBI Taxonomy" id="762966"/>
    <lineage>
        <taxon>Bacteria</taxon>
        <taxon>Pseudomonadati</taxon>
        <taxon>Pseudomonadota</taxon>
        <taxon>Betaproteobacteria</taxon>
        <taxon>Burkholderiales</taxon>
        <taxon>Sutterellaceae</taxon>
        <taxon>Parasutterella</taxon>
    </lineage>
</organism>
<dbReference type="AlphaFoldDB" id="F3QLE7"/>
<dbReference type="EMBL" id="AFBP01000056">
    <property type="protein sequence ID" value="EGG53459.1"/>
    <property type="molecule type" value="Genomic_DNA"/>
</dbReference>
<protein>
    <submittedName>
        <fullName evidence="1">Uncharacterized protein</fullName>
    </submittedName>
</protein>
<accession>F3QLE7</accession>
<keyword evidence="2" id="KW-1185">Reference proteome</keyword>
<evidence type="ECO:0000313" key="2">
    <source>
        <dbReference type="Proteomes" id="UP000005156"/>
    </source>
</evidence>
<name>F3QLE7_9BURK</name>
<gene>
    <name evidence="1" type="ORF">HMPREF9439_01765</name>
</gene>
<dbReference type="GeneID" id="43349133"/>